<dbReference type="CDD" id="cd02440">
    <property type="entry name" value="AdoMet_MTases"/>
    <property type="match status" value="1"/>
</dbReference>
<dbReference type="EMBL" id="AP025943">
    <property type="protein sequence ID" value="BDL44803.1"/>
    <property type="molecule type" value="Genomic_DNA"/>
</dbReference>
<evidence type="ECO:0000256" key="2">
    <source>
        <dbReference type="ARBA" id="ARBA00022679"/>
    </source>
</evidence>
<accession>A0ABN6QKK3</accession>
<proteinExistence type="predicted"/>
<keyword evidence="6" id="KW-1185">Reference proteome</keyword>
<dbReference type="Gene3D" id="3.30.750.80">
    <property type="entry name" value="RNA methyltransferase domain (HRMD) like"/>
    <property type="match status" value="1"/>
</dbReference>
<keyword evidence="2" id="KW-0808">Transferase</keyword>
<protein>
    <submittedName>
        <fullName evidence="5">SAM-dependent methyltransferase</fullName>
    </submittedName>
</protein>
<feature type="domain" description="S-adenosylmethionine-dependent methyltransferase" evidence="4">
    <location>
        <begin position="95"/>
        <end position="252"/>
    </location>
</feature>
<evidence type="ECO:0000313" key="5">
    <source>
        <dbReference type="EMBL" id="BDL44803.1"/>
    </source>
</evidence>
<keyword evidence="1 5" id="KW-0489">Methyltransferase</keyword>
<dbReference type="PANTHER" id="PTHR43042:SF3">
    <property type="entry name" value="RIBOSOMAL RNA LARGE SUBUNIT METHYLTRANSFERASE YWBD-RELATED"/>
    <property type="match status" value="1"/>
</dbReference>
<name>A0ABN6QKK3_9BACT</name>
<dbReference type="Proteomes" id="UP001062263">
    <property type="component" value="Chromosome"/>
</dbReference>
<gene>
    <name evidence="5" type="ORF">Abiwalacus_23770</name>
</gene>
<evidence type="ECO:0000256" key="1">
    <source>
        <dbReference type="ARBA" id="ARBA00022603"/>
    </source>
</evidence>
<dbReference type="GO" id="GO:0008168">
    <property type="term" value="F:methyltransferase activity"/>
    <property type="evidence" value="ECO:0007669"/>
    <property type="project" value="UniProtKB-KW"/>
</dbReference>
<evidence type="ECO:0000259" key="4">
    <source>
        <dbReference type="Pfam" id="PF10672"/>
    </source>
</evidence>
<dbReference type="InterPro" id="IPR019614">
    <property type="entry name" value="SAM-dep_methyl-trfase"/>
</dbReference>
<evidence type="ECO:0000256" key="3">
    <source>
        <dbReference type="ARBA" id="ARBA00022691"/>
    </source>
</evidence>
<dbReference type="Pfam" id="PF10672">
    <property type="entry name" value="Methyltrans_SAM"/>
    <property type="match status" value="1"/>
</dbReference>
<dbReference type="RefSeq" id="WP_215436548.1">
    <property type="nucleotide sequence ID" value="NZ_AP025943.1"/>
</dbReference>
<evidence type="ECO:0000313" key="6">
    <source>
        <dbReference type="Proteomes" id="UP001062263"/>
    </source>
</evidence>
<dbReference type="SUPFAM" id="SSF53335">
    <property type="entry name" value="S-adenosyl-L-methionine-dependent methyltransferases"/>
    <property type="match status" value="1"/>
</dbReference>
<dbReference type="Gene3D" id="3.40.50.150">
    <property type="entry name" value="Vaccinia Virus protein VP39"/>
    <property type="match status" value="1"/>
</dbReference>
<reference evidence="5" key="1">
    <citation type="submission" date="2022-06" db="EMBL/GenBank/DDBJ databases">
        <title>Akkermansia biwalacus sp. nov., an anaerobic mucin-degrading bacterium isolated from human intestine.</title>
        <authorList>
            <person name="Kobayashi Y."/>
            <person name="Inoue S."/>
            <person name="Kawahara T."/>
            <person name="Kohda N."/>
        </authorList>
    </citation>
    <scope>NUCLEOTIDE SEQUENCE</scope>
    <source>
        <strain evidence="5">WON2089</strain>
    </source>
</reference>
<keyword evidence="3" id="KW-0949">S-adenosyl-L-methionine</keyword>
<organism evidence="5 6">
    <name type="scientific">Akkermansia biwaensis</name>
    <dbReference type="NCBI Taxonomy" id="2946555"/>
    <lineage>
        <taxon>Bacteria</taxon>
        <taxon>Pseudomonadati</taxon>
        <taxon>Verrucomicrobiota</taxon>
        <taxon>Verrucomicrobiia</taxon>
        <taxon>Verrucomicrobiales</taxon>
        <taxon>Akkermansiaceae</taxon>
        <taxon>Akkermansia</taxon>
    </lineage>
</organism>
<dbReference type="GO" id="GO:0032259">
    <property type="term" value="P:methylation"/>
    <property type="evidence" value="ECO:0007669"/>
    <property type="project" value="UniProtKB-KW"/>
</dbReference>
<dbReference type="PANTHER" id="PTHR43042">
    <property type="entry name" value="SAM-DEPENDENT METHYLTRANSFERASE"/>
    <property type="match status" value="1"/>
</dbReference>
<dbReference type="InterPro" id="IPR029063">
    <property type="entry name" value="SAM-dependent_MTases_sf"/>
</dbReference>
<sequence>MSRTYRHCLEYKKGLIPPRTEIFRVIDGEGEGYPDVFVDRLGDRILVSTRDCAVPVNLGKELAELDVPVFHKRLEQNQKEAPVQIAGPILPLQFEAEEQGVLFRLDMSAGYSQGIFLDQRDHRRRVRERSRPGMKVLNTFAYTGAFSVYAALGGAQTTTLDLAQPCLEWARENFRLNGIDPSGQYFCKGDVLHWLERFARQGRTFHGIILDPPTFSRDDRGRVFRVESHYGELVSLARKCLERGGWMLCTSNCRKLSHSDFRRMVEAAAPGARLIHDPMPADFTGEDYLKRLWVDWK</sequence>